<name>A0ABU5UMZ3_NODSP</name>
<accession>A0ABU5UMZ3</accession>
<evidence type="ECO:0000313" key="2">
    <source>
        <dbReference type="Proteomes" id="UP001303285"/>
    </source>
</evidence>
<comment type="caution">
    <text evidence="1">The sequence shown here is derived from an EMBL/GenBank/DDBJ whole genome shotgun (WGS) entry which is preliminary data.</text>
</comment>
<dbReference type="RefSeq" id="WP_323244230.1">
    <property type="nucleotide sequence ID" value="NZ_JAYGHK010000013.1"/>
</dbReference>
<evidence type="ECO:0000313" key="1">
    <source>
        <dbReference type="EMBL" id="MEA5607655.1"/>
    </source>
</evidence>
<organism evidence="1 2">
    <name type="scientific">Nodularia spumigena UHCC 0060</name>
    <dbReference type="NCBI Taxonomy" id="3110300"/>
    <lineage>
        <taxon>Bacteria</taxon>
        <taxon>Bacillati</taxon>
        <taxon>Cyanobacteriota</taxon>
        <taxon>Cyanophyceae</taxon>
        <taxon>Nostocales</taxon>
        <taxon>Nodulariaceae</taxon>
        <taxon>Nodularia</taxon>
    </lineage>
</organism>
<reference evidence="1 2" key="1">
    <citation type="submission" date="2023-12" db="EMBL/GenBank/DDBJ databases">
        <title>Baltic Sea Cyanobacteria.</title>
        <authorList>
            <person name="Delbaje E."/>
            <person name="Fewer D.P."/>
            <person name="Shishido T.K."/>
        </authorList>
    </citation>
    <scope>NUCLEOTIDE SEQUENCE [LARGE SCALE GENOMIC DNA]</scope>
    <source>
        <strain evidence="1 2">UHCC 0060</strain>
    </source>
</reference>
<proteinExistence type="predicted"/>
<sequence length="308" mass="36413">MNSKNWQLSDYPYNNKILNLPDCKSSPKEVFNHHFHSHFSQDFLYSIDNNYENWENPEQNERFWFRWITGHQTMFIFWFFLSSELMDIVNTNEVGIIEQKLNLCRKLFQGCYVLFEYAGSCSVDFYSSNTRPWMALFHKGFSGKWSSDYQLIPRLVDHIIKSHYPEELKTSQKAFKQAFIESQKNHYGIAKRLIPSSGSLSKEFKDALSASEITKEQRNLYDYFFLVKRSSQPEYPLFLSLSDRIKAIILDLTLNGLHPEILSDADDSQWREKQLSKYQEETPQDILFKTATALYFVEYSAQLIPIEN</sequence>
<gene>
    <name evidence="1" type="ORF">VB695_06115</name>
</gene>
<keyword evidence="2" id="KW-1185">Reference proteome</keyword>
<dbReference type="Proteomes" id="UP001303285">
    <property type="component" value="Unassembled WGS sequence"/>
</dbReference>
<protein>
    <submittedName>
        <fullName evidence="1">Uncharacterized protein</fullName>
    </submittedName>
</protein>
<dbReference type="EMBL" id="JAYGHK010000013">
    <property type="protein sequence ID" value="MEA5607655.1"/>
    <property type="molecule type" value="Genomic_DNA"/>
</dbReference>